<dbReference type="STRING" id="1121357.SAMN05661109_00224"/>
<feature type="compositionally biased region" description="Polar residues" evidence="1">
    <location>
        <begin position="182"/>
        <end position="196"/>
    </location>
</feature>
<feature type="transmembrane region" description="Helical" evidence="2">
    <location>
        <begin position="103"/>
        <end position="123"/>
    </location>
</feature>
<reference evidence="4" key="1">
    <citation type="submission" date="2016-10" db="EMBL/GenBank/DDBJ databases">
        <authorList>
            <person name="Varghese N."/>
            <person name="Submissions S."/>
        </authorList>
    </citation>
    <scope>NUCLEOTIDE SEQUENCE [LARGE SCALE GENOMIC DNA]</scope>
    <source>
        <strain evidence="4">DSM 20524</strain>
    </source>
</reference>
<evidence type="ECO:0000313" key="3">
    <source>
        <dbReference type="EMBL" id="SER43555.1"/>
    </source>
</evidence>
<dbReference type="RefSeq" id="WP_092254946.1">
    <property type="nucleotide sequence ID" value="NZ_CP047199.1"/>
</dbReference>
<dbReference type="AlphaFoldDB" id="A0A1H9P6M8"/>
<organism evidence="3 4">
    <name type="scientific">Corynebacterium cystitidis DSM 20524</name>
    <dbReference type="NCBI Taxonomy" id="1121357"/>
    <lineage>
        <taxon>Bacteria</taxon>
        <taxon>Bacillati</taxon>
        <taxon>Actinomycetota</taxon>
        <taxon>Actinomycetes</taxon>
        <taxon>Mycobacteriales</taxon>
        <taxon>Corynebacteriaceae</taxon>
        <taxon>Corynebacterium</taxon>
    </lineage>
</organism>
<evidence type="ECO:0000313" key="4">
    <source>
        <dbReference type="Proteomes" id="UP000198929"/>
    </source>
</evidence>
<keyword evidence="2" id="KW-0472">Membrane</keyword>
<protein>
    <submittedName>
        <fullName evidence="3">Uncharacterized protein</fullName>
    </submittedName>
</protein>
<dbReference type="EMBL" id="FOGQ01000001">
    <property type="protein sequence ID" value="SER43555.1"/>
    <property type="molecule type" value="Genomic_DNA"/>
</dbReference>
<gene>
    <name evidence="3" type="ORF">SAMN05661109_00224</name>
</gene>
<feature type="transmembrane region" description="Helical" evidence="2">
    <location>
        <begin position="35"/>
        <end position="58"/>
    </location>
</feature>
<proteinExistence type="predicted"/>
<feature type="transmembrane region" description="Helical" evidence="2">
    <location>
        <begin position="78"/>
        <end position="96"/>
    </location>
</feature>
<evidence type="ECO:0000256" key="1">
    <source>
        <dbReference type="SAM" id="MobiDB-lite"/>
    </source>
</evidence>
<accession>A0A1H9P6M8</accession>
<feature type="transmembrane region" description="Helical" evidence="2">
    <location>
        <begin position="129"/>
        <end position="154"/>
    </location>
</feature>
<name>A0A1H9P6M8_9CORY</name>
<sequence length="216" mass="23655">MTNPDAGQLNRSKAEALAQQERKVAGVMDMGSLRWVLLGCIVVFALSLFLPFAGGYSGVEILLFTEASRQDVKITENIFAWTGTLGLILGGLMTVFSRKSNPFIFTWALTTIALFEAVLALWLRQTGGGYATAAGIYLAILAVVVAEIVCVMIATRRNPQQQEIARQRRQLDDTDEVGMAQRSASSRVTPTVSQENPALADDRRARAAERHRRQGL</sequence>
<keyword evidence="2" id="KW-0812">Transmembrane</keyword>
<keyword evidence="4" id="KW-1185">Reference proteome</keyword>
<feature type="region of interest" description="Disordered" evidence="1">
    <location>
        <begin position="162"/>
        <end position="216"/>
    </location>
</feature>
<keyword evidence="2" id="KW-1133">Transmembrane helix</keyword>
<evidence type="ECO:0000256" key="2">
    <source>
        <dbReference type="SAM" id="Phobius"/>
    </source>
</evidence>
<dbReference type="Proteomes" id="UP000198929">
    <property type="component" value="Unassembled WGS sequence"/>
</dbReference>